<dbReference type="InterPro" id="IPR011075">
    <property type="entry name" value="TetR_C"/>
</dbReference>
<dbReference type="InterPro" id="IPR036271">
    <property type="entry name" value="Tet_transcr_reg_TetR-rel_C_sf"/>
</dbReference>
<accession>A0A7H8ND08</accession>
<feature type="domain" description="HTH tetR-type" evidence="6">
    <location>
        <begin position="21"/>
        <end position="81"/>
    </location>
</feature>
<gene>
    <name evidence="7" type="ORF">HUT08_25725</name>
</gene>
<dbReference type="RefSeq" id="WP_176164073.1">
    <property type="nucleotide sequence ID" value="NZ_CP054929.1"/>
</dbReference>
<dbReference type="InterPro" id="IPR001647">
    <property type="entry name" value="HTH_TetR"/>
</dbReference>
<protein>
    <submittedName>
        <fullName evidence="7">TetR/AcrR family transcriptional regulator C-terminal ligand-binding domain-containing protein</fullName>
    </submittedName>
</protein>
<keyword evidence="8" id="KW-1185">Reference proteome</keyword>
<dbReference type="AlphaFoldDB" id="A0A7H8ND08"/>
<dbReference type="SUPFAM" id="SSF46689">
    <property type="entry name" value="Homeodomain-like"/>
    <property type="match status" value="1"/>
</dbReference>
<dbReference type="PANTHER" id="PTHR30055:SF148">
    <property type="entry name" value="TETR-FAMILY TRANSCRIPTIONAL REGULATOR"/>
    <property type="match status" value="1"/>
</dbReference>
<evidence type="ECO:0000313" key="7">
    <source>
        <dbReference type="EMBL" id="QKW52369.1"/>
    </source>
</evidence>
<feature type="region of interest" description="Disordered" evidence="5">
    <location>
        <begin position="1"/>
        <end position="22"/>
    </location>
</feature>
<dbReference type="EMBL" id="CP054929">
    <property type="protein sequence ID" value="QKW52369.1"/>
    <property type="molecule type" value="Genomic_DNA"/>
</dbReference>
<organism evidence="7 8">
    <name type="scientific">Streptomyces buecherae</name>
    <dbReference type="NCBI Taxonomy" id="2763006"/>
    <lineage>
        <taxon>Bacteria</taxon>
        <taxon>Bacillati</taxon>
        <taxon>Actinomycetota</taxon>
        <taxon>Actinomycetes</taxon>
        <taxon>Kitasatosporales</taxon>
        <taxon>Streptomycetaceae</taxon>
        <taxon>Streptomyces</taxon>
    </lineage>
</organism>
<evidence type="ECO:0000313" key="8">
    <source>
        <dbReference type="Proteomes" id="UP000509303"/>
    </source>
</evidence>
<dbReference type="Gene3D" id="1.10.10.60">
    <property type="entry name" value="Homeodomain-like"/>
    <property type="match status" value="1"/>
</dbReference>
<keyword evidence="1" id="KW-0805">Transcription regulation</keyword>
<sequence length="207" mass="22570">MAKTDGAAVGVTHRGPDPRAERSRAAALTAAQQLLIEDGWAAVTHVAVAARSGVGRTTLYRHWPESAMLIRDVLARSFEVEHCAPTGDLRADLISELQAFRSMLLDSVAERALRVMIERAAADRASAIILEDCHRKGTELIREIVEAAKVRGELSPDLPTDAAIDKLAGPMLFKRLFFNGTFDDGYVTDLADRFLATYALPQVRGTD</sequence>
<dbReference type="PRINTS" id="PR00455">
    <property type="entry name" value="HTHTETR"/>
</dbReference>
<dbReference type="InterPro" id="IPR009057">
    <property type="entry name" value="Homeodomain-like_sf"/>
</dbReference>
<dbReference type="Proteomes" id="UP000509303">
    <property type="component" value="Chromosome"/>
</dbReference>
<name>A0A7H8ND08_9ACTN</name>
<reference evidence="7 8" key="1">
    <citation type="submission" date="2020-06" db="EMBL/GenBank/DDBJ databases">
        <title>Genome mining for natural products.</title>
        <authorList>
            <person name="Zhang B."/>
            <person name="Shi J."/>
            <person name="Ge H."/>
        </authorList>
    </citation>
    <scope>NUCLEOTIDE SEQUENCE [LARGE SCALE GENOMIC DNA]</scope>
    <source>
        <strain evidence="7 8">NA00687</strain>
    </source>
</reference>
<dbReference type="GO" id="GO:0003700">
    <property type="term" value="F:DNA-binding transcription factor activity"/>
    <property type="evidence" value="ECO:0007669"/>
    <property type="project" value="TreeGrafter"/>
</dbReference>
<evidence type="ECO:0000256" key="4">
    <source>
        <dbReference type="PROSITE-ProRule" id="PRU00335"/>
    </source>
</evidence>
<evidence type="ECO:0000256" key="2">
    <source>
        <dbReference type="ARBA" id="ARBA00023125"/>
    </source>
</evidence>
<evidence type="ECO:0000256" key="3">
    <source>
        <dbReference type="ARBA" id="ARBA00023163"/>
    </source>
</evidence>
<evidence type="ECO:0000256" key="1">
    <source>
        <dbReference type="ARBA" id="ARBA00023015"/>
    </source>
</evidence>
<evidence type="ECO:0000259" key="6">
    <source>
        <dbReference type="PROSITE" id="PS50977"/>
    </source>
</evidence>
<dbReference type="SUPFAM" id="SSF48498">
    <property type="entry name" value="Tetracyclin repressor-like, C-terminal domain"/>
    <property type="match status" value="1"/>
</dbReference>
<evidence type="ECO:0000256" key="5">
    <source>
        <dbReference type="SAM" id="MobiDB-lite"/>
    </source>
</evidence>
<dbReference type="PROSITE" id="PS50977">
    <property type="entry name" value="HTH_TETR_2"/>
    <property type="match status" value="1"/>
</dbReference>
<feature type="DNA-binding region" description="H-T-H motif" evidence="4">
    <location>
        <begin position="44"/>
        <end position="63"/>
    </location>
</feature>
<dbReference type="PANTHER" id="PTHR30055">
    <property type="entry name" value="HTH-TYPE TRANSCRIPTIONAL REGULATOR RUTR"/>
    <property type="match status" value="1"/>
</dbReference>
<keyword evidence="3" id="KW-0804">Transcription</keyword>
<dbReference type="GO" id="GO:0000976">
    <property type="term" value="F:transcription cis-regulatory region binding"/>
    <property type="evidence" value="ECO:0007669"/>
    <property type="project" value="TreeGrafter"/>
</dbReference>
<dbReference type="Gene3D" id="1.10.357.10">
    <property type="entry name" value="Tetracycline Repressor, domain 2"/>
    <property type="match status" value="1"/>
</dbReference>
<proteinExistence type="predicted"/>
<dbReference type="InterPro" id="IPR050109">
    <property type="entry name" value="HTH-type_TetR-like_transc_reg"/>
</dbReference>
<dbReference type="Pfam" id="PF00440">
    <property type="entry name" value="TetR_N"/>
    <property type="match status" value="1"/>
</dbReference>
<keyword evidence="2 4" id="KW-0238">DNA-binding</keyword>
<dbReference type="Pfam" id="PF16859">
    <property type="entry name" value="TetR_C_11"/>
    <property type="match status" value="1"/>
</dbReference>